<protein>
    <recommendedName>
        <fullName evidence="4">PiggyBac transposable element-derived protein domain-containing protein</fullName>
    </recommendedName>
</protein>
<dbReference type="Proteomes" id="UP000762676">
    <property type="component" value="Unassembled WGS sequence"/>
</dbReference>
<gene>
    <name evidence="2" type="ORF">ElyMa_005636500</name>
</gene>
<comment type="caution">
    <text evidence="2">The sequence shown here is derived from an EMBL/GenBank/DDBJ whole genome shotgun (WGS) entry which is preliminary data.</text>
</comment>
<keyword evidence="3" id="KW-1185">Reference proteome</keyword>
<sequence length="141" mass="16577">MRPRSRTKVEKKTSEAATVLKTETLDHNNEDPEITGKEQEKRSRKRKITWFIPLNNNSIAINIVKTFFTLIDTYFPPDHKLHKIINKKYTFKRSYSCMNNVKQIRNNHNNSMITKHNEEKVKKKLCDYGKKTTALPKANVS</sequence>
<dbReference type="EMBL" id="BMAT01011271">
    <property type="protein sequence ID" value="GFR69613.1"/>
    <property type="molecule type" value="Genomic_DNA"/>
</dbReference>
<accession>A0AAV4F8C5</accession>
<feature type="region of interest" description="Disordered" evidence="1">
    <location>
        <begin position="1"/>
        <end position="45"/>
    </location>
</feature>
<reference evidence="2 3" key="1">
    <citation type="journal article" date="2021" name="Elife">
        <title>Chloroplast acquisition without the gene transfer in kleptoplastic sea slugs, Plakobranchus ocellatus.</title>
        <authorList>
            <person name="Maeda T."/>
            <person name="Takahashi S."/>
            <person name="Yoshida T."/>
            <person name="Shimamura S."/>
            <person name="Takaki Y."/>
            <person name="Nagai Y."/>
            <person name="Toyoda A."/>
            <person name="Suzuki Y."/>
            <person name="Arimoto A."/>
            <person name="Ishii H."/>
            <person name="Satoh N."/>
            <person name="Nishiyama T."/>
            <person name="Hasebe M."/>
            <person name="Maruyama T."/>
            <person name="Minagawa J."/>
            <person name="Obokata J."/>
            <person name="Shigenobu S."/>
        </authorList>
    </citation>
    <scope>NUCLEOTIDE SEQUENCE [LARGE SCALE GENOMIC DNA]</scope>
</reference>
<organism evidence="2 3">
    <name type="scientific">Elysia marginata</name>
    <dbReference type="NCBI Taxonomy" id="1093978"/>
    <lineage>
        <taxon>Eukaryota</taxon>
        <taxon>Metazoa</taxon>
        <taxon>Spiralia</taxon>
        <taxon>Lophotrochozoa</taxon>
        <taxon>Mollusca</taxon>
        <taxon>Gastropoda</taxon>
        <taxon>Heterobranchia</taxon>
        <taxon>Euthyneura</taxon>
        <taxon>Panpulmonata</taxon>
        <taxon>Sacoglossa</taxon>
        <taxon>Placobranchoidea</taxon>
        <taxon>Plakobranchidae</taxon>
        <taxon>Elysia</taxon>
    </lineage>
</organism>
<evidence type="ECO:0000313" key="3">
    <source>
        <dbReference type="Proteomes" id="UP000762676"/>
    </source>
</evidence>
<evidence type="ECO:0000256" key="1">
    <source>
        <dbReference type="SAM" id="MobiDB-lite"/>
    </source>
</evidence>
<feature type="compositionally biased region" description="Basic and acidic residues" evidence="1">
    <location>
        <begin position="23"/>
        <end position="41"/>
    </location>
</feature>
<evidence type="ECO:0000313" key="2">
    <source>
        <dbReference type="EMBL" id="GFR69613.1"/>
    </source>
</evidence>
<proteinExistence type="predicted"/>
<dbReference type="AlphaFoldDB" id="A0AAV4F8C5"/>
<evidence type="ECO:0008006" key="4">
    <source>
        <dbReference type="Google" id="ProtNLM"/>
    </source>
</evidence>
<name>A0AAV4F8C5_9GAST</name>